<evidence type="ECO:0000313" key="1">
    <source>
        <dbReference type="EMBL" id="KAI9899940.1"/>
    </source>
</evidence>
<organism evidence="1 2">
    <name type="scientific">Trichothecium roseum</name>
    <dbReference type="NCBI Taxonomy" id="47278"/>
    <lineage>
        <taxon>Eukaryota</taxon>
        <taxon>Fungi</taxon>
        <taxon>Dikarya</taxon>
        <taxon>Ascomycota</taxon>
        <taxon>Pezizomycotina</taxon>
        <taxon>Sordariomycetes</taxon>
        <taxon>Hypocreomycetidae</taxon>
        <taxon>Hypocreales</taxon>
        <taxon>Hypocreales incertae sedis</taxon>
        <taxon>Trichothecium</taxon>
    </lineage>
</organism>
<reference evidence="1" key="1">
    <citation type="submission" date="2022-10" db="EMBL/GenBank/DDBJ databases">
        <title>Complete Genome of Trichothecium roseum strain YXFP-22015, a Plant Pathogen Isolated from Citrus.</title>
        <authorList>
            <person name="Wang Y."/>
            <person name="Zhu L."/>
        </authorList>
    </citation>
    <scope>NUCLEOTIDE SEQUENCE</scope>
    <source>
        <strain evidence="1">YXFP-22015</strain>
    </source>
</reference>
<evidence type="ECO:0000313" key="2">
    <source>
        <dbReference type="Proteomes" id="UP001163324"/>
    </source>
</evidence>
<keyword evidence="2" id="KW-1185">Reference proteome</keyword>
<comment type="caution">
    <text evidence="1">The sequence shown here is derived from an EMBL/GenBank/DDBJ whole genome shotgun (WGS) entry which is preliminary data.</text>
</comment>
<name>A0ACC0V0L9_9HYPO</name>
<dbReference type="Proteomes" id="UP001163324">
    <property type="component" value="Chromosome 4"/>
</dbReference>
<proteinExistence type="predicted"/>
<dbReference type="EMBL" id="CM047943">
    <property type="protein sequence ID" value="KAI9899940.1"/>
    <property type="molecule type" value="Genomic_DNA"/>
</dbReference>
<gene>
    <name evidence="1" type="ORF">N3K66_004202</name>
</gene>
<protein>
    <submittedName>
        <fullName evidence="1">Uncharacterized protein</fullName>
    </submittedName>
</protein>
<accession>A0ACC0V0L9</accession>
<sequence>MAPKTSTFDALPGELEAVLTRHLPRSLPLLRRLQFEQHNRSAEGTRSRIVFVSDTGEASAKGGGQGAVAFTAAHVDFASGTLVVYSTLEDPDDEDFTGVAASLSAYYEGQVRMLVDEVVRLVAEYAAEQEQQEERGEGDEEQEEEHEREARVARLFPRGLVLGTLNTRVRDILLGMDGGGRIAPRPTGFYDKWLFAVAGMPRDLGEELPPGMRWCAATVDDCALVVSRTHIPRTPEMLVRLPSLVIRLDDGTPISWAFIGQDGSLISLHCEEPYRRRGLAKALAAKLLRRGPGPFASDGWCSADVAADNVASRRMCRSLGGRPHWEVSWVEFDVTKHGRLPNSTRAE</sequence>